<evidence type="ECO:0000256" key="7">
    <source>
        <dbReference type="ARBA" id="ARBA00022843"/>
    </source>
</evidence>
<reference evidence="19 20" key="1">
    <citation type="submission" date="2019-06" db="EMBL/GenBank/DDBJ databases">
        <title>A chromosomal-level reference genome of Carpinus fangiana (Coryloideae, Betulaceae).</title>
        <authorList>
            <person name="Yang X."/>
            <person name="Wang Z."/>
            <person name="Zhang L."/>
            <person name="Hao G."/>
            <person name="Liu J."/>
            <person name="Yang Y."/>
        </authorList>
    </citation>
    <scope>NUCLEOTIDE SEQUENCE [LARGE SCALE GENOMIC DNA]</scope>
    <source>
        <strain evidence="19">Cfa_2016G</strain>
        <tissue evidence="19">Leaf</tissue>
    </source>
</reference>
<dbReference type="InterPro" id="IPR003107">
    <property type="entry name" value="HAT"/>
</dbReference>
<feature type="domain" description="S1 motif" evidence="18">
    <location>
        <begin position="282"/>
        <end position="352"/>
    </location>
</feature>
<evidence type="ECO:0000256" key="9">
    <source>
        <dbReference type="ARBA" id="ARBA00023242"/>
    </source>
</evidence>
<dbReference type="Pfam" id="PF23231">
    <property type="entry name" value="HAT_Syf1_CNRKL1_C"/>
    <property type="match status" value="1"/>
</dbReference>
<dbReference type="FunFam" id="2.40.50.140:FF:000212">
    <property type="entry name" value="Ribosomal protein S1-like1"/>
    <property type="match status" value="1"/>
</dbReference>
<protein>
    <recommendedName>
        <fullName evidence="13">Protein RRP5 homolog</fullName>
    </recommendedName>
    <alternativeName>
        <fullName evidence="16">Programmed cell death protein 11</fullName>
    </alternativeName>
    <alternativeName>
        <fullName evidence="15">Ribosomal RNA-processing protein 5</fullName>
    </alternativeName>
    <alternativeName>
        <fullName evidence="14">rRNA biogenesis protein RRP5</fullName>
    </alternativeName>
</protein>
<comment type="function">
    <text evidence="11">Essential for the generation of mature 18S rRNA, specifically necessary for cleavages at sites A0, 1 and 2 of the 47S precursor. Directly interacts with U3 snoRNA.</text>
</comment>
<dbReference type="GO" id="GO:0003723">
    <property type="term" value="F:RNA binding"/>
    <property type="evidence" value="ECO:0007669"/>
    <property type="project" value="TreeGrafter"/>
</dbReference>
<keyword evidence="5" id="KW-0597">Phosphoprotein</keyword>
<dbReference type="InterPro" id="IPR003029">
    <property type="entry name" value="S1_domain"/>
</dbReference>
<keyword evidence="7" id="KW-0832">Ubl conjugation</keyword>
<comment type="subcellular location">
    <subcellularLocation>
        <location evidence="1">Nucleus</location>
        <location evidence="1">Nucleolus</location>
    </subcellularLocation>
</comment>
<dbReference type="OrthoDB" id="412781at2759"/>
<dbReference type="Pfam" id="PF24682">
    <property type="entry name" value="OB_RRP5"/>
    <property type="match status" value="1"/>
</dbReference>
<evidence type="ECO:0000256" key="10">
    <source>
        <dbReference type="ARBA" id="ARBA00023274"/>
    </source>
</evidence>
<dbReference type="Proteomes" id="UP000327013">
    <property type="component" value="Chromosome 8"/>
</dbReference>
<dbReference type="FunFam" id="2.40.50.140:FF:000179">
    <property type="entry name" value="rRNA biogenesis protein RRP5"/>
    <property type="match status" value="1"/>
</dbReference>
<keyword evidence="2" id="KW-1017">Isopeptide bond</keyword>
<dbReference type="SMART" id="SM00386">
    <property type="entry name" value="HAT"/>
    <property type="match status" value="5"/>
</dbReference>
<dbReference type="GO" id="GO:0032040">
    <property type="term" value="C:small-subunit processome"/>
    <property type="evidence" value="ECO:0007669"/>
    <property type="project" value="TreeGrafter"/>
</dbReference>
<keyword evidence="3" id="KW-0690">Ribosome biogenesis</keyword>
<dbReference type="FunFam" id="2.40.50.140:FF:000155">
    <property type="entry name" value="rRNA biogenesis protein RRP5"/>
    <property type="match status" value="1"/>
</dbReference>
<keyword evidence="9" id="KW-0539">Nucleus</keyword>
<keyword evidence="8" id="KW-0007">Acetylation</keyword>
<dbReference type="SUPFAM" id="SSF48452">
    <property type="entry name" value="TPR-like"/>
    <property type="match status" value="2"/>
</dbReference>
<dbReference type="GO" id="GO:0006364">
    <property type="term" value="P:rRNA processing"/>
    <property type="evidence" value="ECO:0007669"/>
    <property type="project" value="UniProtKB-KW"/>
</dbReference>
<dbReference type="PANTHER" id="PTHR23270">
    <property type="entry name" value="PROGRAMMED CELL DEATH PROTEIN 11 PRE-RRNA PROCESSING PROTEIN RRP5"/>
    <property type="match status" value="1"/>
</dbReference>
<dbReference type="FunFam" id="2.40.50.140:FF:000159">
    <property type="entry name" value="rRNA biogenesis protein rrp5"/>
    <property type="match status" value="1"/>
</dbReference>
<dbReference type="CDD" id="cd05703">
    <property type="entry name" value="S1_Rrp5_repeat_hs12_sc9"/>
    <property type="match status" value="1"/>
</dbReference>
<feature type="domain" description="S1 motif" evidence="18">
    <location>
        <begin position="442"/>
        <end position="509"/>
    </location>
</feature>
<dbReference type="Pfam" id="PF23459">
    <property type="entry name" value="S1_RRP5"/>
    <property type="match status" value="1"/>
</dbReference>
<evidence type="ECO:0000256" key="14">
    <source>
        <dbReference type="ARBA" id="ARBA00073619"/>
    </source>
</evidence>
<feature type="region of interest" description="Disordered" evidence="17">
    <location>
        <begin position="1"/>
        <end position="48"/>
    </location>
</feature>
<dbReference type="FunFam" id="2.40.50.140:FF:000103">
    <property type="entry name" value="protein RRP5 homolog"/>
    <property type="match status" value="1"/>
</dbReference>
<feature type="domain" description="S1 motif" evidence="18">
    <location>
        <begin position="94"/>
        <end position="177"/>
    </location>
</feature>
<evidence type="ECO:0000256" key="13">
    <source>
        <dbReference type="ARBA" id="ARBA00067510"/>
    </source>
</evidence>
<sequence>MGGKKISKDDQKKKKDKSSRDGPKFNKASKQSFKTTKGGGSSLSRHERDEIHAEVDAEFDAEQEDDLGSLFGEGITGKLPRYANKITFKNISPGMKLWGVIAEVNEKDLVIGLPGGLRGLVRMPDAFDPDVKSEITDIESNILPSRFDVGQLVSCVVLRLDDDKKEKGKHKIWLSLRLSLLHKGFTLDAVQEGMVLTAYVKSIQDHGYILHFGLPSFTGFLLKNNQAVSGEIEVKIGQLLQGVVGRIDKLRQVVNLNCDPDTVSKCVTKDLKGISIDLLVPGMMVNARVQSVLENGVMLSFLTYFTGTVDIFHLENSYPTTNWKDEYNQNKKVNARILFIDPSTRAIGLTLNAHLVHNKAIPSHVKVGDKYDNSKVVRVDKGLGLLLEIPSTPVSTPAYVSVCSHVRVRVLGFRHLEGLATGILKAGAYEDPVFTHEDVKPGMVVRAKIIAVDSFGAIVQFPGGLKAKCPVQHMSEFEVAKPGKKFKVGAELVFRVLGCKLKRITVTNKKTLVKSKLGILSSYADATDGLVTHGWITKIETHGCFVRFYNGVQGFAPRLVSGHLDNSFKGPELPFSHPRCGSCCCCCRGHFGHSLSELGLEPGCAPSTNYHVGQVVKCRITSSVPASRRINLSFIIKPTRVSEEDMVKLGSLVSGVVDRVTTHGVVVYVNAKGYLEGTISTEHLADHHGHASMMKSVLKAGYEFDQLLVLDIEGNHLVLSAKHSLINSAQQLPLNLSQIHPNSVVHGYICNLIETGCFVRFLGRLTGFSPRHKATDDQRVELSESFYIGQSVRSNILDVSNDTGRITVSLKESSCHSTDASFIQEYFLLEEKIAKLQSLDSGGSELQWVERFSIGSVIEGKIEETKDIGVVVSFEKYHDVFGFITHYQRGTIAETGSLVRAVVLDVASSERLVDLSLKPEFLDESRGESLKSKSHKKKRKKETSKELEVHQTVNAIVEIVKENYLAMPECNYAIGYASISDYNTQKFPQKQFLTGQSVIATVMALPSPSTSGRLFLLLNSMSEATDTSSSKRAKKKSSYKVGSLVQAEITEIKPLELKLKFGVGFRGRVHITEVNDVNGLEDPFGNLRIGQIVTARIVAKAKQSDKKIYQWELSFKPKMLTGLLDIGDKLMTDNVDFSTGQHVTGYVYKVDSDWVWLTISRDVRAQLFILDSSCEPSELGEFSKRFHLGEGVSGHILSINREKNLLRLVLNPSFAVSNGKDLKIDDHLSEVTAHIHEGDIVGGRISKILPGVGGLLVQIGPQLYGRVHFMELTDSWVPDPLSGYHEGQFVRCKVLEVSRTVRGTTHVELSLRSSLDGMVSQSSAEIGGHPPCKRVETIEELQPNVVVQGYVKNVTSKGCFILLSRKIDAKVLLSNLSDGFVDNPEKDFPLGKLLIGRVLSVEPLSKRVEVTLKTSSASSAPKSEINDLRALHVGDIISGRIKRIESYGLFITIDDSNLVGLCHVSELSDHHIDNIETKYRAGERVTAKILKVDEQRHRISLGMKDSYTGSDGDIRLPSKQQPDEAKKENGFSDDTTLVSFPSSSLLGVQNMDVEGENEGFPVFAQAESRASIPPLEVSLDDIDLPDMGNLVSQDQEHIDEADTIHERNTRQAKKKVKEEREQEIRAAEERLLENDIPRTADEFEKLVRSSPNSSFVWIKYMAFALSIADVEKARSIAERALQTISFREEKEKLNVWVAYFNLENEYGNPPEEAVVKVFQRALQYNDPKKVHVALLGMYERTEQHKLIDELLDKMTKKFKHSCKIWLRRVQWILNQQQDVVQPVVNRALLSLPRHKHIKFISQTAILEFKCGVPDRGRSMFEGILREYPKRTDLWSVYLDQEIRLGEVDIIRALFERAISLSLPPKKMKFLFKRYLDYEKSLGDEERIESVKRKAMEYVETTLA</sequence>
<evidence type="ECO:0000256" key="11">
    <source>
        <dbReference type="ARBA" id="ARBA00059726"/>
    </source>
</evidence>
<dbReference type="FunFam" id="2.40.50.140:FF:000148">
    <property type="entry name" value="protein RRP5 homolog isoform X1"/>
    <property type="match status" value="1"/>
</dbReference>
<feature type="region of interest" description="Disordered" evidence="17">
    <location>
        <begin position="1501"/>
        <end position="1535"/>
    </location>
</feature>
<dbReference type="InterPro" id="IPR057300">
    <property type="entry name" value="OB_Rrp5"/>
</dbReference>
<evidence type="ECO:0000256" key="6">
    <source>
        <dbReference type="ARBA" id="ARBA00022737"/>
    </source>
</evidence>
<dbReference type="CDD" id="cd05695">
    <property type="entry name" value="S1_Rrp5_repeat_hs3"/>
    <property type="match status" value="1"/>
</dbReference>
<feature type="domain" description="S1 motif" evidence="18">
    <location>
        <begin position="1434"/>
        <end position="1504"/>
    </location>
</feature>
<evidence type="ECO:0000256" key="3">
    <source>
        <dbReference type="ARBA" id="ARBA00022517"/>
    </source>
</evidence>
<dbReference type="FunFam" id="1.25.40.10:FF:000065">
    <property type="entry name" value="Programmed cell death 11"/>
    <property type="match status" value="1"/>
</dbReference>
<dbReference type="SMART" id="SM00316">
    <property type="entry name" value="S1"/>
    <property type="match status" value="13"/>
</dbReference>
<dbReference type="PROSITE" id="PS50126">
    <property type="entry name" value="S1"/>
    <property type="match status" value="12"/>
</dbReference>
<dbReference type="Pfam" id="PF00575">
    <property type="entry name" value="S1"/>
    <property type="match status" value="4"/>
</dbReference>
<keyword evidence="4" id="KW-0698">rRNA processing</keyword>
<feature type="domain" description="S1 motif" evidence="18">
    <location>
        <begin position="193"/>
        <end position="259"/>
    </location>
</feature>
<dbReference type="PANTHER" id="PTHR23270:SF10">
    <property type="entry name" value="PROTEIN RRP5 HOMOLOG"/>
    <property type="match status" value="1"/>
</dbReference>
<evidence type="ECO:0000256" key="17">
    <source>
        <dbReference type="SAM" id="MobiDB-lite"/>
    </source>
</evidence>
<proteinExistence type="predicted"/>
<dbReference type="InterPro" id="IPR057302">
    <property type="entry name" value="Rrp5_S1"/>
</dbReference>
<evidence type="ECO:0000259" key="18">
    <source>
        <dbReference type="PROSITE" id="PS50126"/>
    </source>
</evidence>
<evidence type="ECO:0000256" key="2">
    <source>
        <dbReference type="ARBA" id="ARBA00022499"/>
    </source>
</evidence>
<feature type="domain" description="S1 motif" evidence="18">
    <location>
        <begin position="650"/>
        <end position="722"/>
    </location>
</feature>
<dbReference type="Pfam" id="PF24685">
    <property type="entry name" value="OB_RRP5_4th"/>
    <property type="match status" value="1"/>
</dbReference>
<dbReference type="InterPro" id="IPR045209">
    <property type="entry name" value="Rrp5"/>
</dbReference>
<feature type="domain" description="S1 motif" evidence="18">
    <location>
        <begin position="742"/>
        <end position="811"/>
    </location>
</feature>
<evidence type="ECO:0000256" key="5">
    <source>
        <dbReference type="ARBA" id="ARBA00022553"/>
    </source>
</evidence>
<evidence type="ECO:0000256" key="15">
    <source>
        <dbReference type="ARBA" id="ARBA00076674"/>
    </source>
</evidence>
<feature type="compositionally biased region" description="Basic and acidic residues" evidence="17">
    <location>
        <begin position="1512"/>
        <end position="1530"/>
    </location>
</feature>
<feature type="domain" description="S1 motif" evidence="18">
    <location>
        <begin position="1042"/>
        <end position="1116"/>
    </location>
</feature>
<dbReference type="InterPro" id="IPR057301">
    <property type="entry name" value="Rrp5_OB_4th"/>
</dbReference>
<evidence type="ECO:0000256" key="8">
    <source>
        <dbReference type="ARBA" id="ARBA00022990"/>
    </source>
</evidence>
<dbReference type="InterPro" id="IPR011990">
    <property type="entry name" value="TPR-like_helical_dom_sf"/>
</dbReference>
<gene>
    <name evidence="19" type="ORF">FH972_020115</name>
</gene>
<evidence type="ECO:0000313" key="20">
    <source>
        <dbReference type="Proteomes" id="UP000327013"/>
    </source>
</evidence>
<name>A0A5N6RVE9_9ROSI</name>
<keyword evidence="10" id="KW-0687">Ribonucleoprotein</keyword>
<dbReference type="Gene3D" id="2.40.50.140">
    <property type="entry name" value="Nucleic acid-binding proteins"/>
    <property type="match status" value="10"/>
</dbReference>
<dbReference type="EMBL" id="CM017328">
    <property type="protein sequence ID" value="KAE8125290.1"/>
    <property type="molecule type" value="Genomic_DNA"/>
</dbReference>
<evidence type="ECO:0000256" key="1">
    <source>
        <dbReference type="ARBA" id="ARBA00004604"/>
    </source>
</evidence>
<dbReference type="SUPFAM" id="SSF50249">
    <property type="entry name" value="Nucleic acid-binding proteins"/>
    <property type="match status" value="12"/>
</dbReference>
<dbReference type="InterPro" id="IPR012340">
    <property type="entry name" value="NA-bd_OB-fold"/>
</dbReference>
<evidence type="ECO:0000256" key="12">
    <source>
        <dbReference type="ARBA" id="ARBA00062488"/>
    </source>
</evidence>
<dbReference type="InterPro" id="IPR055430">
    <property type="entry name" value="HAT_Syf1_CNRKL1_C"/>
</dbReference>
<keyword evidence="6" id="KW-0677">Repeat</keyword>
<feature type="compositionally biased region" description="Basic and acidic residues" evidence="17">
    <location>
        <begin position="1"/>
        <end position="24"/>
    </location>
</feature>
<evidence type="ECO:0000256" key="16">
    <source>
        <dbReference type="ARBA" id="ARBA00080810"/>
    </source>
</evidence>
<feature type="domain" description="S1 motif" evidence="18">
    <location>
        <begin position="1140"/>
        <end position="1211"/>
    </location>
</feature>
<feature type="domain" description="S1 motif" evidence="18">
    <location>
        <begin position="1238"/>
        <end position="1312"/>
    </location>
</feature>
<feature type="domain" description="S1 motif" evidence="18">
    <location>
        <begin position="855"/>
        <end position="918"/>
    </location>
</feature>
<evidence type="ECO:0000256" key="4">
    <source>
        <dbReference type="ARBA" id="ARBA00022552"/>
    </source>
</evidence>
<evidence type="ECO:0000313" key="19">
    <source>
        <dbReference type="EMBL" id="KAE8125290.1"/>
    </source>
</evidence>
<accession>A0A5N6RVE9</accession>
<dbReference type="Gene3D" id="1.25.40.10">
    <property type="entry name" value="Tetratricopeptide repeat domain"/>
    <property type="match status" value="2"/>
</dbReference>
<feature type="domain" description="S1 motif" evidence="18">
    <location>
        <begin position="1344"/>
        <end position="1413"/>
    </location>
</feature>
<organism evidence="19 20">
    <name type="scientific">Carpinus fangiana</name>
    <dbReference type="NCBI Taxonomy" id="176857"/>
    <lineage>
        <taxon>Eukaryota</taxon>
        <taxon>Viridiplantae</taxon>
        <taxon>Streptophyta</taxon>
        <taxon>Embryophyta</taxon>
        <taxon>Tracheophyta</taxon>
        <taxon>Spermatophyta</taxon>
        <taxon>Magnoliopsida</taxon>
        <taxon>eudicotyledons</taxon>
        <taxon>Gunneridae</taxon>
        <taxon>Pentapetalae</taxon>
        <taxon>rosids</taxon>
        <taxon>fabids</taxon>
        <taxon>Fagales</taxon>
        <taxon>Betulaceae</taxon>
        <taxon>Carpinus</taxon>
    </lineage>
</organism>
<comment type="subunit">
    <text evidence="12">Interacts with NF-kappa-B p50/NFKB1 and NF-kappa-B p65/RELA.</text>
</comment>
<keyword evidence="20" id="KW-1185">Reference proteome</keyword>